<dbReference type="GO" id="GO:0004540">
    <property type="term" value="F:RNA nuclease activity"/>
    <property type="evidence" value="ECO:0007669"/>
    <property type="project" value="InterPro"/>
</dbReference>
<keyword evidence="1" id="KW-0597">Phosphoprotein</keyword>
<evidence type="ECO:0000256" key="1">
    <source>
        <dbReference type="ARBA" id="ARBA00022553"/>
    </source>
</evidence>
<dbReference type="EMBL" id="CP036172">
    <property type="protein sequence ID" value="QSZ66925.1"/>
    <property type="molecule type" value="Genomic_DNA"/>
</dbReference>
<dbReference type="PANTHER" id="PTHR34139:SF1">
    <property type="entry name" value="RNASE MJ1380-RELATED"/>
    <property type="match status" value="1"/>
</dbReference>
<dbReference type="GO" id="GO:0000166">
    <property type="term" value="F:nucleotide binding"/>
    <property type="evidence" value="ECO:0007669"/>
    <property type="project" value="UniProtKB-KW"/>
</dbReference>
<sequence length="115" mass="13250">MPPHEIRKYLYDVAAASDLITSFVDGKNFDDYRNDSMLRSAVERQFEIIGEALNQAVKRYPDLKDEIPDASRIISFRNRLIHGYATVSDEVVWGIVEKYLPPLRKQVKMMLEGSS</sequence>
<evidence type="ECO:0000256" key="3">
    <source>
        <dbReference type="ARBA" id="ARBA00022722"/>
    </source>
</evidence>
<dbReference type="AlphaFoldDB" id="A0A8A3S470"/>
<keyword evidence="2" id="KW-1277">Toxin-antitoxin system</keyword>
<evidence type="ECO:0000313" key="8">
    <source>
        <dbReference type="Proteomes" id="UP001042704"/>
    </source>
</evidence>
<keyword evidence="5" id="KW-0378">Hydrolase</keyword>
<reference evidence="7" key="2">
    <citation type="submission" date="2019-02" db="EMBL/GenBank/DDBJ databases">
        <authorList>
            <person name="Chen S.-C."/>
            <person name="Chien H.-H."/>
            <person name="Lai M.-C."/>
        </authorList>
    </citation>
    <scope>NUCLEOTIDE SEQUENCE</scope>
    <source>
        <strain evidence="7">N2F9704</strain>
    </source>
</reference>
<evidence type="ECO:0000256" key="5">
    <source>
        <dbReference type="ARBA" id="ARBA00022801"/>
    </source>
</evidence>
<organism evidence="7 8">
    <name type="scientific">Methanofollis aquaemaris</name>
    <dbReference type="NCBI Taxonomy" id="126734"/>
    <lineage>
        <taxon>Archaea</taxon>
        <taxon>Methanobacteriati</taxon>
        <taxon>Methanobacteriota</taxon>
        <taxon>Stenosarchaea group</taxon>
        <taxon>Methanomicrobia</taxon>
        <taxon>Methanomicrobiales</taxon>
        <taxon>Methanomicrobiaceae</taxon>
        <taxon>Methanofollis</taxon>
    </lineage>
</organism>
<keyword evidence="8" id="KW-1185">Reference proteome</keyword>
<dbReference type="GO" id="GO:0110001">
    <property type="term" value="C:toxin-antitoxin complex"/>
    <property type="evidence" value="ECO:0007669"/>
    <property type="project" value="InterPro"/>
</dbReference>
<dbReference type="RefSeq" id="WP_265582294.1">
    <property type="nucleotide sequence ID" value="NZ_CP036172.1"/>
</dbReference>
<dbReference type="GO" id="GO:0016787">
    <property type="term" value="F:hydrolase activity"/>
    <property type="evidence" value="ECO:0007669"/>
    <property type="project" value="UniProtKB-KW"/>
</dbReference>
<evidence type="ECO:0000313" key="7">
    <source>
        <dbReference type="EMBL" id="QSZ66925.1"/>
    </source>
</evidence>
<evidence type="ECO:0000256" key="4">
    <source>
        <dbReference type="ARBA" id="ARBA00022741"/>
    </source>
</evidence>
<protein>
    <submittedName>
        <fullName evidence="7">DUF86 domain-containing protein</fullName>
    </submittedName>
</protein>
<dbReference type="PANTHER" id="PTHR34139">
    <property type="entry name" value="UPF0331 PROTEIN MJ0127"/>
    <property type="match status" value="1"/>
</dbReference>
<proteinExistence type="inferred from homology"/>
<keyword evidence="3" id="KW-0540">Nuclease</keyword>
<dbReference type="Proteomes" id="UP001042704">
    <property type="component" value="Chromosome"/>
</dbReference>
<comment type="similarity">
    <text evidence="6">Belongs to the HepT RNase toxin family.</text>
</comment>
<dbReference type="GeneID" id="76423728"/>
<dbReference type="InterPro" id="IPR051813">
    <property type="entry name" value="HepT_RNase_toxin"/>
</dbReference>
<evidence type="ECO:0000256" key="2">
    <source>
        <dbReference type="ARBA" id="ARBA00022649"/>
    </source>
</evidence>
<evidence type="ECO:0000256" key="6">
    <source>
        <dbReference type="ARBA" id="ARBA00024207"/>
    </source>
</evidence>
<dbReference type="InterPro" id="IPR008201">
    <property type="entry name" value="HepT-like"/>
</dbReference>
<dbReference type="Pfam" id="PF01934">
    <property type="entry name" value="HepT-like"/>
    <property type="match status" value="1"/>
</dbReference>
<gene>
    <name evidence="7" type="ORF">RJ40_05170</name>
</gene>
<dbReference type="InterPro" id="IPR037038">
    <property type="entry name" value="HepT-like_sf"/>
</dbReference>
<accession>A0A8A3S470</accession>
<dbReference type="Gene3D" id="1.20.120.580">
    <property type="entry name" value="bsu32300-like"/>
    <property type="match status" value="1"/>
</dbReference>
<name>A0A8A3S470_9EURY</name>
<reference evidence="7" key="1">
    <citation type="journal article" date="2001" name="Int. J. Syst. Evol. Microbiol.">
        <title>Methanofollis aquaemaris sp. nov., a methanogen isolated from an aquaculture fish pond.</title>
        <authorList>
            <person name="Lai M.C."/>
            <person name="Chen S.C."/>
        </authorList>
    </citation>
    <scope>NUCLEOTIDE SEQUENCE</scope>
    <source>
        <strain evidence="7">N2F9704</strain>
    </source>
</reference>
<keyword evidence="4" id="KW-0547">Nucleotide-binding</keyword>
<dbReference type="KEGG" id="maqe:RJ40_05170"/>